<dbReference type="InterPro" id="IPR000700">
    <property type="entry name" value="PAS-assoc_C"/>
</dbReference>
<accession>A0A3B0UA59</accession>
<evidence type="ECO:0000259" key="2">
    <source>
        <dbReference type="PROSITE" id="PS50113"/>
    </source>
</evidence>
<feature type="domain" description="PAC" evidence="2">
    <location>
        <begin position="71"/>
        <end position="125"/>
    </location>
</feature>
<feature type="domain" description="PAC" evidence="2">
    <location>
        <begin position="329"/>
        <end position="382"/>
    </location>
</feature>
<dbReference type="InterPro" id="IPR001610">
    <property type="entry name" value="PAC"/>
</dbReference>
<dbReference type="PANTHER" id="PTHR44757:SF2">
    <property type="entry name" value="BIOFILM ARCHITECTURE MAINTENANCE PROTEIN MBAA"/>
    <property type="match status" value="1"/>
</dbReference>
<feature type="domain" description="PAC" evidence="2">
    <location>
        <begin position="195"/>
        <end position="252"/>
    </location>
</feature>
<name>A0A3B0UA59_9ZZZZ</name>
<reference evidence="3" key="1">
    <citation type="submission" date="2018-06" db="EMBL/GenBank/DDBJ databases">
        <authorList>
            <person name="Zhirakovskaya E."/>
        </authorList>
    </citation>
    <scope>NUCLEOTIDE SEQUENCE</scope>
</reference>
<evidence type="ECO:0000259" key="1">
    <source>
        <dbReference type="PROSITE" id="PS50112"/>
    </source>
</evidence>
<dbReference type="Pfam" id="PF08448">
    <property type="entry name" value="PAS_4"/>
    <property type="match status" value="1"/>
</dbReference>
<dbReference type="SMART" id="SM00091">
    <property type="entry name" value="PAS"/>
    <property type="match status" value="3"/>
</dbReference>
<feature type="domain" description="PAS" evidence="1">
    <location>
        <begin position="15"/>
        <end position="58"/>
    </location>
</feature>
<dbReference type="InterPro" id="IPR000014">
    <property type="entry name" value="PAS"/>
</dbReference>
<dbReference type="NCBIfam" id="TIGR00229">
    <property type="entry name" value="sensory_box"/>
    <property type="match status" value="2"/>
</dbReference>
<dbReference type="EMBL" id="UOES01000039">
    <property type="protein sequence ID" value="VAW25940.1"/>
    <property type="molecule type" value="Genomic_DNA"/>
</dbReference>
<sequence>MNNFYFGFLEENSIVSITDKHGKITYVNDKFCKISKYSRKELIGQNHRIINSGYHPKELFADMWKTISNGNTWRGEICNRAKDGSLYWVESFIKPELDFNGKPIKYYSFRIIITERKQREEEQFYQTVEKLGALFENSHGFQFFIAKNRTLLSFNKSGGKIPQISRGSKIGNASGLVDFGSFLKDFEDHFESSLSGQEIVLEQKVDFLNNGKATWFLVTYYPVDDNQGNITGVSITAVDIDQRKTAEIDLHSAFEQKRALISSIPDPIFFKDGKGKWLIINTSAMDLFQVKRGEWAGKTDLQMVNVRPLFKEVFELFHTNDELTWIAGTTTEMTEFVMHNGSKEEFNVSRYPIYHEDGRRKAMVVICHNITELKKNKEKLKKQNNQLMRIAWLQAHTARAPVARILGLANIIKLSDKNDPLNEEIIARMVECAQTLDNVI</sequence>
<dbReference type="SUPFAM" id="SSF55785">
    <property type="entry name" value="PYP-like sensor domain (PAS domain)"/>
    <property type="match status" value="3"/>
</dbReference>
<feature type="non-terminal residue" evidence="3">
    <location>
        <position position="440"/>
    </location>
</feature>
<dbReference type="Gene3D" id="3.30.450.20">
    <property type="entry name" value="PAS domain"/>
    <property type="match status" value="3"/>
</dbReference>
<dbReference type="PROSITE" id="PS50112">
    <property type="entry name" value="PAS"/>
    <property type="match status" value="2"/>
</dbReference>
<dbReference type="InterPro" id="IPR035965">
    <property type="entry name" value="PAS-like_dom_sf"/>
</dbReference>
<dbReference type="PANTHER" id="PTHR44757">
    <property type="entry name" value="DIGUANYLATE CYCLASE DGCP"/>
    <property type="match status" value="1"/>
</dbReference>
<dbReference type="AlphaFoldDB" id="A0A3B0UA59"/>
<dbReference type="InterPro" id="IPR052155">
    <property type="entry name" value="Biofilm_reg_signaling"/>
</dbReference>
<dbReference type="CDD" id="cd00130">
    <property type="entry name" value="PAS"/>
    <property type="match status" value="2"/>
</dbReference>
<dbReference type="SMART" id="SM00086">
    <property type="entry name" value="PAC"/>
    <property type="match status" value="3"/>
</dbReference>
<proteinExistence type="predicted"/>
<dbReference type="Pfam" id="PF13426">
    <property type="entry name" value="PAS_9"/>
    <property type="match status" value="2"/>
</dbReference>
<dbReference type="PROSITE" id="PS50113">
    <property type="entry name" value="PAC"/>
    <property type="match status" value="3"/>
</dbReference>
<dbReference type="InterPro" id="IPR013656">
    <property type="entry name" value="PAS_4"/>
</dbReference>
<organism evidence="3">
    <name type="scientific">hydrothermal vent metagenome</name>
    <dbReference type="NCBI Taxonomy" id="652676"/>
    <lineage>
        <taxon>unclassified sequences</taxon>
        <taxon>metagenomes</taxon>
        <taxon>ecological metagenomes</taxon>
    </lineage>
</organism>
<feature type="domain" description="PAS" evidence="1">
    <location>
        <begin position="253"/>
        <end position="321"/>
    </location>
</feature>
<protein>
    <submittedName>
        <fullName evidence="3">Diguanylate cyclase/phosphodiesterase (GGDEF &amp; EAL domains) with PAS/PAC sensor(S)</fullName>
    </submittedName>
</protein>
<gene>
    <name evidence="3" type="ORF">MNBD_BACTEROID06-1459</name>
</gene>
<evidence type="ECO:0000313" key="3">
    <source>
        <dbReference type="EMBL" id="VAW25940.1"/>
    </source>
</evidence>